<feature type="compositionally biased region" description="Basic and acidic residues" evidence="2">
    <location>
        <begin position="8"/>
        <end position="18"/>
    </location>
</feature>
<evidence type="ECO:0000313" key="4">
    <source>
        <dbReference type="EMBL" id="QEL14120.1"/>
    </source>
</evidence>
<evidence type="ECO:0000313" key="5">
    <source>
        <dbReference type="Proteomes" id="UP000324974"/>
    </source>
</evidence>
<dbReference type="PROSITE" id="PS50011">
    <property type="entry name" value="PROTEIN_KINASE_DOM"/>
    <property type="match status" value="1"/>
</dbReference>
<accession>A0A5C1A625</accession>
<dbReference type="InterPro" id="IPR041664">
    <property type="entry name" value="AAA_16"/>
</dbReference>
<dbReference type="InterPro" id="IPR017441">
    <property type="entry name" value="Protein_kinase_ATP_BS"/>
</dbReference>
<dbReference type="OrthoDB" id="5476445at2"/>
<dbReference type="InterPro" id="IPR045269">
    <property type="entry name" value="Atg1-like"/>
</dbReference>
<dbReference type="Gene3D" id="3.40.50.300">
    <property type="entry name" value="P-loop containing nucleotide triphosphate hydrolases"/>
    <property type="match status" value="1"/>
</dbReference>
<dbReference type="EMBL" id="CP042425">
    <property type="protein sequence ID" value="QEL14120.1"/>
    <property type="molecule type" value="Genomic_DNA"/>
</dbReference>
<dbReference type="AlphaFoldDB" id="A0A5C1A625"/>
<sequence>MSNPRPDPPGDSRDHEAAEPSPLTQTVIQSDQPCLPSHPVLVRAASVDVPADPLPRVPGHEVLAELGRGGMGVVYRAVDLGRSEAVAVKTLRPGASLSRFKSEFRTLTGVRHPNLVALHRLIAAERDWFLTMELVDGPDFLAHLRDGANDGRLRDAFRQLAAGVHALHAAGVLHRDLKPANVKVTPTGRVVILDFGLAADVHPAGDPDATSHSVLGTPAYMAPEQAVGRPVTPACDWYAVGGMLYAALTGERPFAGAAADVIRAKQERDGPRPSAVRPDVPPDLDALCGELLRRDPTARPTGVEVLARLGEAAAALPAAQGVFVGRADALARLDAAFAELRAGKVVVVSVHGPSGVGKSALVGRFLQGVAAAGGLVLSGRCYEAEAVPFKALDGVVDALARHLRRLLTEAARRLLPRDVGPLVRVFPVLREIEAAADPTHLSGVDDPQDRRRRAFGGLREALTRVAETRPVVVAVDDLQWGDADSAALIAALVAPPAAPPVLWLVGYRTDGLETSACLKALGEAGPFRDRRDIPLAPLTDPEARELAERLHAGAADADLDIVVREARGNPFFVGELVRDLATAGAWPAGRANLDDRLWERAGRLTEGERTLLEVVAAAGRPVPAAVAIAAAALDEGATTAVGNLREGRWLRDAGDGELAAYHDRVRETVASRLEPALAARHHRRLAEAFERGGNPDPERLAGHWLAAGEPGRAAGLYLAAARRAAGAFAFERAAGLYRTALSLPARCESEPELRTALADALTNAGRGTEAAREILRVADLAPPADRDAVRLRAAMLLLTSGRYAEGVSILREVLPAAGLTYPASRRAAFARLIWTQLRLRLRGLGYRRRSPGEAPPALVRRVDVCQEVVPALGAADPLRGFGFATAGLLDALRLGDPQRIASFLSIEAANQGFAGNPTRADRLLEVGRRALAEAPAPQYAAGLTLCRGIVDYTRGRWREADEHARAAQRQLRALGRPAWWEVGTAQMFEVYAKLFRGHFGELLTLIPAYLAEARQRSDVYAEGNLVTFALPAVAAVCHAAPTVEADLDELLDRWGRDGVQFQHLNVLHTKTQLAYHRGDWDQAAARLAETERQMRAVGAWRFQVGRISVAETRLRLLLARGSEEGRPPAAPEFARAIRALRREKVVWANALADGHQAAFENLNGMVDRAVVGLRVAVAALTDVGMELHAAAARRQLGTLVGGDDGRSLVTAADDWMKSQGVLDPAFAARLYSPGFRS</sequence>
<dbReference type="GO" id="GO:0004674">
    <property type="term" value="F:protein serine/threonine kinase activity"/>
    <property type="evidence" value="ECO:0007669"/>
    <property type="project" value="InterPro"/>
</dbReference>
<dbReference type="KEGG" id="lrs:PX52LOC_00986"/>
<dbReference type="SUPFAM" id="SSF52540">
    <property type="entry name" value="P-loop containing nucleoside triphosphate hydrolases"/>
    <property type="match status" value="1"/>
</dbReference>
<feature type="domain" description="Protein kinase" evidence="3">
    <location>
        <begin position="60"/>
        <end position="316"/>
    </location>
</feature>
<dbReference type="GO" id="GO:0005524">
    <property type="term" value="F:ATP binding"/>
    <property type="evidence" value="ECO:0007669"/>
    <property type="project" value="UniProtKB-UniRule"/>
</dbReference>
<dbReference type="Pfam" id="PF00069">
    <property type="entry name" value="Pkinase"/>
    <property type="match status" value="1"/>
</dbReference>
<gene>
    <name evidence="4" type="ORF">PX52LOC_00986</name>
</gene>
<dbReference type="SMART" id="SM00220">
    <property type="entry name" value="S_TKc"/>
    <property type="match status" value="1"/>
</dbReference>
<feature type="binding site" evidence="1">
    <location>
        <position position="89"/>
    </location>
    <ligand>
        <name>ATP</name>
        <dbReference type="ChEBI" id="CHEBI:30616"/>
    </ligand>
</feature>
<dbReference type="SUPFAM" id="SSF56112">
    <property type="entry name" value="Protein kinase-like (PK-like)"/>
    <property type="match status" value="1"/>
</dbReference>
<name>A0A5C1A625_9BACT</name>
<feature type="compositionally biased region" description="Polar residues" evidence="2">
    <location>
        <begin position="22"/>
        <end position="32"/>
    </location>
</feature>
<dbReference type="RefSeq" id="WP_149109035.1">
    <property type="nucleotide sequence ID" value="NZ_CP042425.1"/>
</dbReference>
<proteinExistence type="predicted"/>
<dbReference type="Gene3D" id="1.10.510.10">
    <property type="entry name" value="Transferase(Phosphotransferase) domain 1"/>
    <property type="match status" value="1"/>
</dbReference>
<dbReference type="InterPro" id="IPR011009">
    <property type="entry name" value="Kinase-like_dom_sf"/>
</dbReference>
<dbReference type="InterPro" id="IPR027417">
    <property type="entry name" value="P-loop_NTPase"/>
</dbReference>
<protein>
    <recommendedName>
        <fullName evidence="3">Protein kinase domain-containing protein</fullName>
    </recommendedName>
</protein>
<dbReference type="Pfam" id="PF13191">
    <property type="entry name" value="AAA_16"/>
    <property type="match status" value="1"/>
</dbReference>
<evidence type="ECO:0000256" key="2">
    <source>
        <dbReference type="SAM" id="MobiDB-lite"/>
    </source>
</evidence>
<dbReference type="PANTHER" id="PTHR24348">
    <property type="entry name" value="SERINE/THREONINE-PROTEIN KINASE UNC-51-RELATED"/>
    <property type="match status" value="1"/>
</dbReference>
<dbReference type="CDD" id="cd14014">
    <property type="entry name" value="STKc_PknB_like"/>
    <property type="match status" value="1"/>
</dbReference>
<dbReference type="GO" id="GO:0005737">
    <property type="term" value="C:cytoplasm"/>
    <property type="evidence" value="ECO:0007669"/>
    <property type="project" value="TreeGrafter"/>
</dbReference>
<feature type="region of interest" description="Disordered" evidence="2">
    <location>
        <begin position="1"/>
        <end position="32"/>
    </location>
</feature>
<reference evidence="5" key="1">
    <citation type="submission" date="2019-08" db="EMBL/GenBank/DDBJ databases">
        <title>Limnoglobus roseus gen. nov., sp. nov., a novel freshwater planctomycete with a giant genome from the family Gemmataceae.</title>
        <authorList>
            <person name="Kulichevskaya I.S."/>
            <person name="Naumoff D.G."/>
            <person name="Miroshnikov K."/>
            <person name="Ivanova A."/>
            <person name="Philippov D.A."/>
            <person name="Hakobyan A."/>
            <person name="Rijpstra I.C."/>
            <person name="Sinninghe Damste J.S."/>
            <person name="Liesack W."/>
            <person name="Dedysh S.N."/>
        </authorList>
    </citation>
    <scope>NUCLEOTIDE SEQUENCE [LARGE SCALE GENOMIC DNA]</scope>
    <source>
        <strain evidence="5">PX52</strain>
    </source>
</reference>
<evidence type="ECO:0000259" key="3">
    <source>
        <dbReference type="PROSITE" id="PS50011"/>
    </source>
</evidence>
<evidence type="ECO:0000256" key="1">
    <source>
        <dbReference type="PROSITE-ProRule" id="PRU10141"/>
    </source>
</evidence>
<dbReference type="InterPro" id="IPR000719">
    <property type="entry name" value="Prot_kinase_dom"/>
</dbReference>
<dbReference type="Proteomes" id="UP000324974">
    <property type="component" value="Chromosome"/>
</dbReference>
<organism evidence="4 5">
    <name type="scientific">Limnoglobus roseus</name>
    <dbReference type="NCBI Taxonomy" id="2598579"/>
    <lineage>
        <taxon>Bacteria</taxon>
        <taxon>Pseudomonadati</taxon>
        <taxon>Planctomycetota</taxon>
        <taxon>Planctomycetia</taxon>
        <taxon>Gemmatales</taxon>
        <taxon>Gemmataceae</taxon>
        <taxon>Limnoglobus</taxon>
    </lineage>
</organism>
<keyword evidence="5" id="KW-1185">Reference proteome</keyword>
<dbReference type="PROSITE" id="PS00107">
    <property type="entry name" value="PROTEIN_KINASE_ATP"/>
    <property type="match status" value="1"/>
</dbReference>
<keyword evidence="1" id="KW-0547">Nucleotide-binding</keyword>
<keyword evidence="1" id="KW-0067">ATP-binding</keyword>